<dbReference type="InterPro" id="IPR010071">
    <property type="entry name" value="AA_adenyl_dom"/>
</dbReference>
<evidence type="ECO:0000256" key="1">
    <source>
        <dbReference type="ARBA" id="ARBA00022450"/>
    </source>
</evidence>
<reference evidence="4 5" key="1">
    <citation type="submission" date="2021-12" db="EMBL/GenBank/DDBJ databases">
        <title>Genome sequence of Kibdelosporangium philippinense ATCC 49844.</title>
        <authorList>
            <person name="Fedorov E.A."/>
            <person name="Omeragic M."/>
            <person name="Shalygina K.F."/>
            <person name="Maclea K.S."/>
        </authorList>
    </citation>
    <scope>NUCLEOTIDE SEQUENCE [LARGE SCALE GENOMIC DNA]</scope>
    <source>
        <strain evidence="4 5">ATCC 49844</strain>
    </source>
</reference>
<sequence>MDTPAEADREFWRGTLLAGGFTAIPRWTLDRSPGTAEHEVPVPGEDVAALRRLADELAVPLSSVLLAAHAKVLAALSGEREVTTGYVPAVGGPPLPCRLTTEPGSWRTLLVDAHRAESELLSHKDFPVDQLRRELGLTEPSFETVVDLTGGTVLSENTVMSMGTSWHGWQLVLRLRYRTSAIDAGYAARITGYHLAALALIAAYPDAEHSRQSLLSTEELLFQLDRLAGPRRELPDHRVHELFEQRVAAHPDAVAAVHGDRQWTYRELNARANRLGRALLARGLRREGVVAVVMERNLDWMAAVLAIFKAGGVYLPVEPDFPADRIATALSRAGCGLVLSERGSTTRLEAAIDILSRVQTPGVRLLHVEAAYAEDHAEGNLGVDVGPDQLAYILFTSGSTGEPKGAMCEHAGMLNHIFAKIADLGVREGEVIPQTGPQCFDISVWQVVAALLVGGRTLLVDREVILDVERLVDTIVDARAGVLQVVPSYLDVIVSYLEHHPRELPDLHTVSPTGDFLKKELVQRWFAAQPGIPLVNTYGLTETSDDAVHEVMDRVPDCDRVPLGRPIHNVHVYVVDENLWPVPLGAPGVIVFSGVCVGRGYVNDPARTRLLFMADPHRPGQRLCRTGDYGRWRPDGKLEFLGRRDNQVKIRGFRVELGEIENALLRVPGVRDAAAVVTGDTDRGKRLVAFYSGPQPLDDGVVADRLTELVPEYMVPSACHWRERLPLTANGKIDRTTLTTLAGELGIVENGFQPPSTPAERRLAAAWATALGVPPDQIGRRDHFFERGGTSLSAVRLAISLDHALSLTDITRHPVLADLAGVLDGKSGQGAAESLASTN</sequence>
<dbReference type="Pfam" id="PF13193">
    <property type="entry name" value="AMP-binding_C"/>
    <property type="match status" value="1"/>
</dbReference>
<name>A0ABS8Z6M6_9PSEU</name>
<dbReference type="SUPFAM" id="SSF52777">
    <property type="entry name" value="CoA-dependent acyltransferases"/>
    <property type="match status" value="1"/>
</dbReference>
<dbReference type="Pfam" id="PF00550">
    <property type="entry name" value="PP-binding"/>
    <property type="match status" value="1"/>
</dbReference>
<dbReference type="PANTHER" id="PTHR45527:SF1">
    <property type="entry name" value="FATTY ACID SYNTHASE"/>
    <property type="match status" value="1"/>
</dbReference>
<dbReference type="Gene3D" id="3.30.559.30">
    <property type="entry name" value="Nonribosomal peptide synthetase, condensation domain"/>
    <property type="match status" value="1"/>
</dbReference>
<dbReference type="Pfam" id="PF00501">
    <property type="entry name" value="AMP-binding"/>
    <property type="match status" value="1"/>
</dbReference>
<dbReference type="InterPro" id="IPR025110">
    <property type="entry name" value="AMP-bd_C"/>
</dbReference>
<feature type="domain" description="Carrier" evidence="3">
    <location>
        <begin position="754"/>
        <end position="839"/>
    </location>
</feature>
<keyword evidence="5" id="KW-1185">Reference proteome</keyword>
<dbReference type="EMBL" id="JAJVCN010000001">
    <property type="protein sequence ID" value="MCE7002223.1"/>
    <property type="molecule type" value="Genomic_DNA"/>
</dbReference>
<dbReference type="Proteomes" id="UP001521150">
    <property type="component" value="Unassembled WGS sequence"/>
</dbReference>
<dbReference type="InterPro" id="IPR045851">
    <property type="entry name" value="AMP-bd_C_sf"/>
</dbReference>
<dbReference type="PANTHER" id="PTHR45527">
    <property type="entry name" value="NONRIBOSOMAL PEPTIDE SYNTHETASE"/>
    <property type="match status" value="1"/>
</dbReference>
<dbReference type="Gene3D" id="2.30.38.10">
    <property type="entry name" value="Luciferase, Domain 3"/>
    <property type="match status" value="1"/>
</dbReference>
<dbReference type="SMART" id="SM00823">
    <property type="entry name" value="PKS_PP"/>
    <property type="match status" value="1"/>
</dbReference>
<dbReference type="SUPFAM" id="SSF56801">
    <property type="entry name" value="Acetyl-CoA synthetase-like"/>
    <property type="match status" value="1"/>
</dbReference>
<keyword evidence="1" id="KW-0596">Phosphopantetheine</keyword>
<organism evidence="4 5">
    <name type="scientific">Kibdelosporangium philippinense</name>
    <dbReference type="NCBI Taxonomy" id="211113"/>
    <lineage>
        <taxon>Bacteria</taxon>
        <taxon>Bacillati</taxon>
        <taxon>Actinomycetota</taxon>
        <taxon>Actinomycetes</taxon>
        <taxon>Pseudonocardiales</taxon>
        <taxon>Pseudonocardiaceae</taxon>
        <taxon>Kibdelosporangium</taxon>
    </lineage>
</organism>
<dbReference type="CDD" id="cd05930">
    <property type="entry name" value="A_NRPS"/>
    <property type="match status" value="1"/>
</dbReference>
<dbReference type="InterPro" id="IPR009081">
    <property type="entry name" value="PP-bd_ACP"/>
</dbReference>
<evidence type="ECO:0000313" key="5">
    <source>
        <dbReference type="Proteomes" id="UP001521150"/>
    </source>
</evidence>
<dbReference type="Gene3D" id="1.10.1200.10">
    <property type="entry name" value="ACP-like"/>
    <property type="match status" value="1"/>
</dbReference>
<dbReference type="PROSITE" id="PS50075">
    <property type="entry name" value="CARRIER"/>
    <property type="match status" value="1"/>
</dbReference>
<evidence type="ECO:0000313" key="4">
    <source>
        <dbReference type="EMBL" id="MCE7002223.1"/>
    </source>
</evidence>
<dbReference type="NCBIfam" id="TIGR01733">
    <property type="entry name" value="AA-adenyl-dom"/>
    <property type="match status" value="1"/>
</dbReference>
<dbReference type="PROSITE" id="PS00455">
    <property type="entry name" value="AMP_BINDING"/>
    <property type="match status" value="1"/>
</dbReference>
<dbReference type="InterPro" id="IPR036736">
    <property type="entry name" value="ACP-like_sf"/>
</dbReference>
<evidence type="ECO:0000259" key="3">
    <source>
        <dbReference type="PROSITE" id="PS50075"/>
    </source>
</evidence>
<dbReference type="InterPro" id="IPR020806">
    <property type="entry name" value="PKS_PP-bd"/>
</dbReference>
<dbReference type="Gene3D" id="3.30.300.30">
    <property type="match status" value="1"/>
</dbReference>
<comment type="caution">
    <text evidence="4">The sequence shown here is derived from an EMBL/GenBank/DDBJ whole genome shotgun (WGS) entry which is preliminary data.</text>
</comment>
<dbReference type="SUPFAM" id="SSF47336">
    <property type="entry name" value="ACP-like"/>
    <property type="match status" value="1"/>
</dbReference>
<dbReference type="RefSeq" id="WP_233723251.1">
    <property type="nucleotide sequence ID" value="NZ_JAJVCN010000001.1"/>
</dbReference>
<proteinExistence type="predicted"/>
<dbReference type="Gene3D" id="3.40.50.980">
    <property type="match status" value="2"/>
</dbReference>
<gene>
    <name evidence="4" type="ORF">LWC34_05185</name>
</gene>
<keyword evidence="2" id="KW-0597">Phosphoprotein</keyword>
<accession>A0ABS8Z6M6</accession>
<dbReference type="InterPro" id="IPR000873">
    <property type="entry name" value="AMP-dep_synth/lig_dom"/>
</dbReference>
<protein>
    <submittedName>
        <fullName evidence="4">Amino acid adenylation domain-containing protein</fullName>
    </submittedName>
</protein>
<dbReference type="InterPro" id="IPR020845">
    <property type="entry name" value="AMP-binding_CS"/>
</dbReference>
<evidence type="ECO:0000256" key="2">
    <source>
        <dbReference type="ARBA" id="ARBA00022553"/>
    </source>
</evidence>